<dbReference type="PIRSF" id="PIRSF015617">
    <property type="entry name" value="Adensltrnsf_CobA"/>
    <property type="match status" value="1"/>
</dbReference>
<dbReference type="Pfam" id="PF02572">
    <property type="entry name" value="CobA_CobO_BtuR"/>
    <property type="match status" value="1"/>
</dbReference>
<dbReference type="PANTHER" id="PTHR46638:SF1">
    <property type="entry name" value="CORRINOID ADENOSYLTRANSFERASE"/>
    <property type="match status" value="1"/>
</dbReference>
<organism evidence="1 2">
    <name type="scientific">Berkelbacteria bacterium GW2011_GWA1_36_9</name>
    <dbReference type="NCBI Taxonomy" id="1618331"/>
    <lineage>
        <taxon>Bacteria</taxon>
        <taxon>Candidatus Berkelbacteria</taxon>
    </lineage>
</organism>
<dbReference type="Proteomes" id="UP000034508">
    <property type="component" value="Unassembled WGS sequence"/>
</dbReference>
<dbReference type="GO" id="GO:0008817">
    <property type="term" value="F:corrinoid adenosyltransferase activity"/>
    <property type="evidence" value="ECO:0007669"/>
    <property type="project" value="InterPro"/>
</dbReference>
<dbReference type="AlphaFoldDB" id="A0A0G0FC10"/>
<dbReference type="InterPro" id="IPR003724">
    <property type="entry name" value="CblAdoTrfase_CobA"/>
</dbReference>
<gene>
    <name evidence="1" type="ORF">US31_C0028G0003</name>
</gene>
<evidence type="ECO:0000313" key="1">
    <source>
        <dbReference type="EMBL" id="KKQ16688.1"/>
    </source>
</evidence>
<dbReference type="GO" id="GO:0005524">
    <property type="term" value="F:ATP binding"/>
    <property type="evidence" value="ECO:0007669"/>
    <property type="project" value="InterPro"/>
</dbReference>
<dbReference type="EMBL" id="LBSM01000028">
    <property type="protein sequence ID" value="KKQ16688.1"/>
    <property type="molecule type" value="Genomic_DNA"/>
</dbReference>
<dbReference type="Gene3D" id="3.40.50.300">
    <property type="entry name" value="P-loop containing nucleotide triphosphate hydrolases"/>
    <property type="match status" value="1"/>
</dbReference>
<proteinExistence type="predicted"/>
<dbReference type="GO" id="GO:0009236">
    <property type="term" value="P:cobalamin biosynthetic process"/>
    <property type="evidence" value="ECO:0007669"/>
    <property type="project" value="InterPro"/>
</dbReference>
<keyword evidence="1" id="KW-0808">Transferase</keyword>
<accession>A0A0G0FC10</accession>
<protein>
    <submittedName>
        <fullName evidence="1">ATP:corrinoid adenosyltransferase BtuR/CobO/CobP</fullName>
    </submittedName>
</protein>
<dbReference type="PATRIC" id="fig|1618331.3.peg.934"/>
<evidence type="ECO:0000313" key="2">
    <source>
        <dbReference type="Proteomes" id="UP000034508"/>
    </source>
</evidence>
<reference evidence="1 2" key="1">
    <citation type="journal article" date="2015" name="Nature">
        <title>rRNA introns, odd ribosomes, and small enigmatic genomes across a large radiation of phyla.</title>
        <authorList>
            <person name="Brown C.T."/>
            <person name="Hug L.A."/>
            <person name="Thomas B.C."/>
            <person name="Sharon I."/>
            <person name="Castelle C.J."/>
            <person name="Singh A."/>
            <person name="Wilkins M.J."/>
            <person name="Williams K.H."/>
            <person name="Banfield J.F."/>
        </authorList>
    </citation>
    <scope>NUCLEOTIDE SEQUENCE [LARGE SCALE GENOMIC DNA]</scope>
</reference>
<name>A0A0G0FC10_9BACT</name>
<sequence length="170" mass="18982">MIHIYTGEGKGKTTAALGLALRALGAQKRVAIIQFMKKGDSSEIKAIKKHKLPIDVFTFGIGFFKILGDNKPPEKHKQATQKGLKKARQIIEKGDFDLIILDEINVALDYNLIIFEEVVEIIKLNKKAELILTGRNAPSKLIKIADLVSVIQKNKHYFDTGVKARKGIEF</sequence>
<dbReference type="PANTHER" id="PTHR46638">
    <property type="entry name" value="CORRINOID ADENOSYLTRANSFERASE"/>
    <property type="match status" value="1"/>
</dbReference>
<dbReference type="SUPFAM" id="SSF52540">
    <property type="entry name" value="P-loop containing nucleoside triphosphate hydrolases"/>
    <property type="match status" value="1"/>
</dbReference>
<dbReference type="InterPro" id="IPR027417">
    <property type="entry name" value="P-loop_NTPase"/>
</dbReference>
<comment type="caution">
    <text evidence="1">The sequence shown here is derived from an EMBL/GenBank/DDBJ whole genome shotgun (WGS) entry which is preliminary data.</text>
</comment>